<protein>
    <recommendedName>
        <fullName evidence="8">CSC1-like protein RXW8</fullName>
    </recommendedName>
</protein>
<dbReference type="GO" id="GO:0005886">
    <property type="term" value="C:plasma membrane"/>
    <property type="evidence" value="ECO:0007669"/>
    <property type="project" value="TreeGrafter"/>
</dbReference>
<gene>
    <name evidence="6" type="ORF">NE237_023924</name>
</gene>
<keyword evidence="7" id="KW-1185">Reference proteome</keyword>
<dbReference type="InterPro" id="IPR027815">
    <property type="entry name" value="CSC1/OSCA1-like_cyt"/>
</dbReference>
<feature type="transmembrane region" description="Helical" evidence="3">
    <location>
        <begin position="61"/>
        <end position="84"/>
    </location>
</feature>
<accession>A0A9Q0HG09</accession>
<evidence type="ECO:0008006" key="8">
    <source>
        <dbReference type="Google" id="ProtNLM"/>
    </source>
</evidence>
<keyword evidence="1" id="KW-0407">Ion channel</keyword>
<dbReference type="PANTHER" id="PTHR13018">
    <property type="entry name" value="PROBABLE MEMBRANE PROTEIN DUF221-RELATED"/>
    <property type="match status" value="1"/>
</dbReference>
<reference evidence="6" key="1">
    <citation type="journal article" date="2023" name="Plant J.">
        <title>The genome of the king protea, Protea cynaroides.</title>
        <authorList>
            <person name="Chang J."/>
            <person name="Duong T.A."/>
            <person name="Schoeman C."/>
            <person name="Ma X."/>
            <person name="Roodt D."/>
            <person name="Barker N."/>
            <person name="Li Z."/>
            <person name="Van de Peer Y."/>
            <person name="Mizrachi E."/>
        </authorList>
    </citation>
    <scope>NUCLEOTIDE SEQUENCE</scope>
    <source>
        <tissue evidence="6">Young leaves</tissue>
    </source>
</reference>
<dbReference type="AlphaFoldDB" id="A0A9Q0HG09"/>
<dbReference type="Pfam" id="PF14703">
    <property type="entry name" value="PHM7_cyt"/>
    <property type="match status" value="1"/>
</dbReference>
<evidence type="ECO:0000256" key="3">
    <source>
        <dbReference type="SAM" id="Phobius"/>
    </source>
</evidence>
<dbReference type="Proteomes" id="UP001141806">
    <property type="component" value="Unassembled WGS sequence"/>
</dbReference>
<feature type="transmembrane region" description="Helical" evidence="3">
    <location>
        <begin position="306"/>
        <end position="327"/>
    </location>
</feature>
<feature type="domain" description="CSC1/OSCA1-like 7TM region" evidence="4">
    <location>
        <begin position="60"/>
        <end position="326"/>
    </location>
</feature>
<feature type="transmembrane region" description="Helical" evidence="3">
    <location>
        <begin position="183"/>
        <end position="204"/>
    </location>
</feature>
<evidence type="ECO:0000259" key="4">
    <source>
        <dbReference type="Pfam" id="PF02714"/>
    </source>
</evidence>
<keyword evidence="1" id="KW-0813">Transport</keyword>
<keyword evidence="3" id="KW-0812">Transmembrane</keyword>
<dbReference type="EMBL" id="JAMYWD010000008">
    <property type="protein sequence ID" value="KAJ4963985.1"/>
    <property type="molecule type" value="Genomic_DNA"/>
</dbReference>
<dbReference type="InterPro" id="IPR003864">
    <property type="entry name" value="CSC1/OSCA1-like_7TM"/>
</dbReference>
<evidence type="ECO:0000313" key="7">
    <source>
        <dbReference type="Proteomes" id="UP001141806"/>
    </source>
</evidence>
<feature type="transmembrane region" description="Helical" evidence="3">
    <location>
        <begin position="253"/>
        <end position="285"/>
    </location>
</feature>
<feature type="transmembrane region" description="Helical" evidence="3">
    <location>
        <begin position="333"/>
        <end position="352"/>
    </location>
</feature>
<dbReference type="OrthoDB" id="1689567at2759"/>
<evidence type="ECO:0000313" key="6">
    <source>
        <dbReference type="EMBL" id="KAJ4963985.1"/>
    </source>
</evidence>
<name>A0A9Q0HG09_9MAGN</name>
<evidence type="ECO:0000259" key="5">
    <source>
        <dbReference type="Pfam" id="PF14703"/>
    </source>
</evidence>
<dbReference type="Pfam" id="PF02714">
    <property type="entry name" value="RSN1_7TM"/>
    <property type="match status" value="1"/>
</dbReference>
<proteinExistence type="predicted"/>
<dbReference type="PANTHER" id="PTHR13018:SF117">
    <property type="entry name" value="CSC1-LIKE PROTEIN RXW8"/>
    <property type="match status" value="1"/>
</dbReference>
<feature type="transmembrane region" description="Helical" evidence="3">
    <location>
        <begin position="152"/>
        <end position="171"/>
    </location>
</feature>
<evidence type="ECO:0000256" key="2">
    <source>
        <dbReference type="SAM" id="MobiDB-lite"/>
    </source>
</evidence>
<organism evidence="6 7">
    <name type="scientific">Protea cynaroides</name>
    <dbReference type="NCBI Taxonomy" id="273540"/>
    <lineage>
        <taxon>Eukaryota</taxon>
        <taxon>Viridiplantae</taxon>
        <taxon>Streptophyta</taxon>
        <taxon>Embryophyta</taxon>
        <taxon>Tracheophyta</taxon>
        <taxon>Spermatophyta</taxon>
        <taxon>Magnoliopsida</taxon>
        <taxon>Proteales</taxon>
        <taxon>Proteaceae</taxon>
        <taxon>Protea</taxon>
    </lineage>
</organism>
<dbReference type="InterPro" id="IPR045122">
    <property type="entry name" value="Csc1-like"/>
</dbReference>
<feature type="region of interest" description="Disordered" evidence="2">
    <location>
        <begin position="457"/>
        <end position="479"/>
    </location>
</feature>
<sequence length="479" mass="54623">MQECGATFVFFRTRYAAVVASRILQSSNPMSWVTELAPEPQDVYWPNLSIPYKQLWLRQRIALLASLVVTILFLIPVTFVQGLTQLEQLQHKLPSLNVILKKPYVIRLVTGYLPSVILSLFIYTVPPLMMFFAGVEGSVSRSGRRKSACCKVLYFTIWNVFFGNVLSGSVISQLEKVISKPKMIPTELATAVPGQATFFMTYVLASGWAGLAIEVVQIFSLICSLFYRFILRSNDVSFFSALSFPYHTEVPRVLLFVLLGFTCSILAPLILPFLLVYFFLGYVVYRNQILNVYLSRYETGGQYWPVVHNTIIFSLVLMQIIALGVFGVKDSPVASGFTISLVICTLLFNEYCRKRFYPVFKNPSAEVLIEMDRKDEQSGRLAEIHKKLQSAYCQFTIDMHNPIFKSASAEVLLEMHRQAKQRRRMTEIHQQLETAYGRWTLNSDIHSLCKAEDEKHSIDVDRIQDPENKTPNKHHTSGD</sequence>
<keyword evidence="3" id="KW-0472">Membrane</keyword>
<dbReference type="GO" id="GO:0005227">
    <property type="term" value="F:calcium-activated cation channel activity"/>
    <property type="evidence" value="ECO:0007669"/>
    <property type="project" value="InterPro"/>
</dbReference>
<feature type="domain" description="CSC1/OSCA1-like cytosolic" evidence="5">
    <location>
        <begin position="3"/>
        <end position="47"/>
    </location>
</feature>
<keyword evidence="1" id="KW-0406">Ion transport</keyword>
<comment type="caution">
    <text evidence="6">The sequence shown here is derived from an EMBL/GenBank/DDBJ whole genome shotgun (WGS) entry which is preliminary data.</text>
</comment>
<evidence type="ECO:0000256" key="1">
    <source>
        <dbReference type="ARBA" id="ARBA00023303"/>
    </source>
</evidence>
<feature type="transmembrane region" description="Helical" evidence="3">
    <location>
        <begin position="211"/>
        <end position="230"/>
    </location>
</feature>
<keyword evidence="3" id="KW-1133">Transmembrane helix</keyword>
<feature type="transmembrane region" description="Helical" evidence="3">
    <location>
        <begin position="104"/>
        <end position="132"/>
    </location>
</feature>